<dbReference type="Proteomes" id="UP000271098">
    <property type="component" value="Unassembled WGS sequence"/>
</dbReference>
<dbReference type="WBParaSite" id="GPUH_0001008301-mRNA-1">
    <property type="protein sequence ID" value="GPUH_0001008301-mRNA-1"/>
    <property type="gene ID" value="GPUH_0001008301"/>
</dbReference>
<gene>
    <name evidence="1" type="ORF">GPUH_LOCUS10067</name>
</gene>
<protein>
    <submittedName>
        <fullName evidence="3">Secreted protein</fullName>
    </submittedName>
</protein>
<evidence type="ECO:0000313" key="3">
    <source>
        <dbReference type="WBParaSite" id="GPUH_0001008301-mRNA-1"/>
    </source>
</evidence>
<proteinExistence type="predicted"/>
<reference evidence="3" key="1">
    <citation type="submission" date="2016-06" db="UniProtKB">
        <authorList>
            <consortium name="WormBaseParasite"/>
        </authorList>
    </citation>
    <scope>IDENTIFICATION</scope>
</reference>
<reference evidence="1 2" key="2">
    <citation type="submission" date="2018-11" db="EMBL/GenBank/DDBJ databases">
        <authorList>
            <consortium name="Pathogen Informatics"/>
        </authorList>
    </citation>
    <scope>NUCLEOTIDE SEQUENCE [LARGE SCALE GENOMIC DNA]</scope>
</reference>
<name>A0A183DMY0_9BILA</name>
<dbReference type="EMBL" id="UYRT01036113">
    <property type="protein sequence ID" value="VDK81409.1"/>
    <property type="molecule type" value="Genomic_DNA"/>
</dbReference>
<organism evidence="3">
    <name type="scientific">Gongylonema pulchrum</name>
    <dbReference type="NCBI Taxonomy" id="637853"/>
    <lineage>
        <taxon>Eukaryota</taxon>
        <taxon>Metazoa</taxon>
        <taxon>Ecdysozoa</taxon>
        <taxon>Nematoda</taxon>
        <taxon>Chromadorea</taxon>
        <taxon>Rhabditida</taxon>
        <taxon>Spirurina</taxon>
        <taxon>Spiruromorpha</taxon>
        <taxon>Spiruroidea</taxon>
        <taxon>Gongylonematidae</taxon>
        <taxon>Gongylonema</taxon>
    </lineage>
</organism>
<evidence type="ECO:0000313" key="2">
    <source>
        <dbReference type="Proteomes" id="UP000271098"/>
    </source>
</evidence>
<keyword evidence="2" id="KW-1185">Reference proteome</keyword>
<sequence length="92" mass="10368">MSRTAISFITASCSQSPSVDTAGNHRIRPQTLFIHSTSRVQVNGSAQRIDGFATILFSCTSRYLQNQQQHKIYSFEVKISVYPEFVFQGGYE</sequence>
<evidence type="ECO:0000313" key="1">
    <source>
        <dbReference type="EMBL" id="VDK81409.1"/>
    </source>
</evidence>
<dbReference type="AlphaFoldDB" id="A0A183DMY0"/>
<accession>A0A183DMY0</accession>